<name>A0AA41SKT3_PAPNU</name>
<dbReference type="InterPro" id="IPR001611">
    <property type="entry name" value="Leu-rich_rpt"/>
</dbReference>
<dbReference type="Proteomes" id="UP001177140">
    <property type="component" value="Unassembled WGS sequence"/>
</dbReference>
<dbReference type="AlphaFoldDB" id="A0AA41SKT3"/>
<dbReference type="CDD" id="cd22159">
    <property type="entry name" value="F-box_AtTIR1-like"/>
    <property type="match status" value="1"/>
</dbReference>
<dbReference type="PANTHER" id="PTHR13318:SF26">
    <property type="entry name" value="F-BOX_LRR-REPEAT PROTEIN 12"/>
    <property type="match status" value="1"/>
</dbReference>
<keyword evidence="2" id="KW-1185">Reference proteome</keyword>
<accession>A0AA41SKT3</accession>
<dbReference type="EMBL" id="JAJJMA010185277">
    <property type="protein sequence ID" value="MCL7037966.1"/>
    <property type="molecule type" value="Genomic_DNA"/>
</dbReference>
<dbReference type="InterPro" id="IPR032675">
    <property type="entry name" value="LRR_dom_sf"/>
</dbReference>
<dbReference type="SMART" id="SM00367">
    <property type="entry name" value="LRR_CC"/>
    <property type="match status" value="6"/>
</dbReference>
<reference evidence="1" key="1">
    <citation type="submission" date="2022-03" db="EMBL/GenBank/DDBJ databases">
        <title>A functionally conserved STORR gene fusion in Papaver species that diverged 16.8 million years ago.</title>
        <authorList>
            <person name="Catania T."/>
        </authorList>
    </citation>
    <scope>NUCLEOTIDE SEQUENCE</scope>
    <source>
        <strain evidence="1">S-191538</strain>
    </source>
</reference>
<dbReference type="Gene3D" id="1.20.1280.50">
    <property type="match status" value="1"/>
</dbReference>
<dbReference type="Gene3D" id="3.80.10.10">
    <property type="entry name" value="Ribonuclease Inhibitor"/>
    <property type="match status" value="2"/>
</dbReference>
<dbReference type="Pfam" id="PF13516">
    <property type="entry name" value="LRR_6"/>
    <property type="match status" value="3"/>
</dbReference>
<gene>
    <name evidence="1" type="ORF">MKW94_029447</name>
</gene>
<evidence type="ECO:0000313" key="1">
    <source>
        <dbReference type="EMBL" id="MCL7037966.1"/>
    </source>
</evidence>
<organism evidence="1 2">
    <name type="scientific">Papaver nudicaule</name>
    <name type="common">Iceland poppy</name>
    <dbReference type="NCBI Taxonomy" id="74823"/>
    <lineage>
        <taxon>Eukaryota</taxon>
        <taxon>Viridiplantae</taxon>
        <taxon>Streptophyta</taxon>
        <taxon>Embryophyta</taxon>
        <taxon>Tracheophyta</taxon>
        <taxon>Spermatophyta</taxon>
        <taxon>Magnoliopsida</taxon>
        <taxon>Ranunculales</taxon>
        <taxon>Papaveraceae</taxon>
        <taxon>Papaveroideae</taxon>
        <taxon>Papaver</taxon>
    </lineage>
</organism>
<dbReference type="GO" id="GO:0019005">
    <property type="term" value="C:SCF ubiquitin ligase complex"/>
    <property type="evidence" value="ECO:0007669"/>
    <property type="project" value="TreeGrafter"/>
</dbReference>
<proteinExistence type="predicted"/>
<sequence length="440" mass="48672">MGLSSKHHYELVVEQIASSETVEEERIECASHSCETLTTSLITNFPDDCLNLIFQGLNTSIDQDSFGLTCRQWLRIQSNNRTSLWFHSPLSSQKILEVSTECFSIILCKLLVRFQYLKALSLSGCPELTDAVASQSKYFGSHIQVLYLENCSKYSDMKLCSVLSWFPRLTTISFKDSCITDKGLEILAESCLSLQNVNLSNCQLISDSGVRFVSQNCRELRSLCISYCGNITGIGLHGCSQTLTNLEAEHCNLESEGIKAIVSGGGLEHLNLAALLRPLPDNGKGFDLGMIGEGVAINLRVLNLAHCLSVVNNRTVAVISKGCPLLREWNLSGCWMVDLEGWKAIGLNCNNMETLDLARCFYLNDLGLQALCEGCSKLEKLYITAHSKVSDVQVQKTQCYQLSSKSEYIIFISHLKLSCCGEFFQDTVICLSAESIGILL</sequence>
<dbReference type="InterPro" id="IPR006553">
    <property type="entry name" value="Leu-rich_rpt_Cys-con_subtyp"/>
</dbReference>
<protein>
    <submittedName>
        <fullName evidence="1">Uncharacterized protein</fullName>
    </submittedName>
</protein>
<evidence type="ECO:0000313" key="2">
    <source>
        <dbReference type="Proteomes" id="UP001177140"/>
    </source>
</evidence>
<comment type="caution">
    <text evidence="1">The sequence shown here is derived from an EMBL/GenBank/DDBJ whole genome shotgun (WGS) entry which is preliminary data.</text>
</comment>
<dbReference type="PANTHER" id="PTHR13318">
    <property type="entry name" value="PARTNER OF PAIRED, ISOFORM B-RELATED"/>
    <property type="match status" value="1"/>
</dbReference>
<dbReference type="GO" id="GO:0031146">
    <property type="term" value="P:SCF-dependent proteasomal ubiquitin-dependent protein catabolic process"/>
    <property type="evidence" value="ECO:0007669"/>
    <property type="project" value="TreeGrafter"/>
</dbReference>
<dbReference type="SUPFAM" id="SSF52047">
    <property type="entry name" value="RNI-like"/>
    <property type="match status" value="1"/>
</dbReference>